<dbReference type="Proteomes" id="UP001060085">
    <property type="component" value="Linkage Group LG03"/>
</dbReference>
<sequence>MTVESRHVQLMDVHRIQSLSLRIVIMSLDRGILKSRSRYVSLTGWTPSDPAVLIAVIQRDFDISDSIIGINGQDLASVAESLGSGFSTDSLFINKSGNNVLGKLWPLVKNVRSVGGFAWGVATLV</sequence>
<keyword evidence="2" id="KW-1185">Reference proteome</keyword>
<reference evidence="2" key="1">
    <citation type="journal article" date="2023" name="Nat. Plants">
        <title>Single-cell RNA sequencing provides a high-resolution roadmap for understanding the multicellular compartmentation of specialized metabolism.</title>
        <authorList>
            <person name="Sun S."/>
            <person name="Shen X."/>
            <person name="Li Y."/>
            <person name="Li Y."/>
            <person name="Wang S."/>
            <person name="Li R."/>
            <person name="Zhang H."/>
            <person name="Shen G."/>
            <person name="Guo B."/>
            <person name="Wei J."/>
            <person name="Xu J."/>
            <person name="St-Pierre B."/>
            <person name="Chen S."/>
            <person name="Sun C."/>
        </authorList>
    </citation>
    <scope>NUCLEOTIDE SEQUENCE [LARGE SCALE GENOMIC DNA]</scope>
</reference>
<comment type="caution">
    <text evidence="1">The sequence shown here is derived from an EMBL/GenBank/DDBJ whole genome shotgun (WGS) entry which is preliminary data.</text>
</comment>
<evidence type="ECO:0000313" key="2">
    <source>
        <dbReference type="Proteomes" id="UP001060085"/>
    </source>
</evidence>
<dbReference type="EMBL" id="CM044703">
    <property type="protein sequence ID" value="KAI5673254.1"/>
    <property type="molecule type" value="Genomic_DNA"/>
</dbReference>
<accession>A0ACC0BL00</accession>
<protein>
    <submittedName>
        <fullName evidence="1">Uncharacterized protein</fullName>
    </submittedName>
</protein>
<gene>
    <name evidence="1" type="ORF">M9H77_13618</name>
</gene>
<organism evidence="1 2">
    <name type="scientific">Catharanthus roseus</name>
    <name type="common">Madagascar periwinkle</name>
    <name type="synonym">Vinca rosea</name>
    <dbReference type="NCBI Taxonomy" id="4058"/>
    <lineage>
        <taxon>Eukaryota</taxon>
        <taxon>Viridiplantae</taxon>
        <taxon>Streptophyta</taxon>
        <taxon>Embryophyta</taxon>
        <taxon>Tracheophyta</taxon>
        <taxon>Spermatophyta</taxon>
        <taxon>Magnoliopsida</taxon>
        <taxon>eudicotyledons</taxon>
        <taxon>Gunneridae</taxon>
        <taxon>Pentapetalae</taxon>
        <taxon>asterids</taxon>
        <taxon>lamiids</taxon>
        <taxon>Gentianales</taxon>
        <taxon>Apocynaceae</taxon>
        <taxon>Rauvolfioideae</taxon>
        <taxon>Vinceae</taxon>
        <taxon>Catharanthinae</taxon>
        <taxon>Catharanthus</taxon>
    </lineage>
</organism>
<name>A0ACC0BL00_CATRO</name>
<proteinExistence type="predicted"/>
<evidence type="ECO:0000313" key="1">
    <source>
        <dbReference type="EMBL" id="KAI5673254.1"/>
    </source>
</evidence>